<keyword evidence="3" id="KW-1185">Reference proteome</keyword>
<dbReference type="EMBL" id="KB932237">
    <property type="protein sequence ID" value="KCV67326.1"/>
    <property type="molecule type" value="Genomic_DNA"/>
</dbReference>
<name>A0A058YZM6_FONAL</name>
<proteinExistence type="predicted"/>
<dbReference type="RefSeq" id="XP_009498270.1">
    <property type="nucleotide sequence ID" value="XM_009499995.1"/>
</dbReference>
<protein>
    <submittedName>
        <fullName evidence="2">Uncharacterized protein</fullName>
    </submittedName>
</protein>
<dbReference type="AlphaFoldDB" id="A0A058YZM6"/>
<evidence type="ECO:0000313" key="3">
    <source>
        <dbReference type="Proteomes" id="UP000030693"/>
    </source>
</evidence>
<evidence type="ECO:0000313" key="2">
    <source>
        <dbReference type="EMBL" id="KCV67326.1"/>
    </source>
</evidence>
<feature type="region of interest" description="Disordered" evidence="1">
    <location>
        <begin position="70"/>
        <end position="96"/>
    </location>
</feature>
<dbReference type="GeneID" id="20530975"/>
<accession>A0A058YZM6</accession>
<dbReference type="Proteomes" id="UP000030693">
    <property type="component" value="Unassembled WGS sequence"/>
</dbReference>
<feature type="compositionally biased region" description="Basic and acidic residues" evidence="1">
    <location>
        <begin position="84"/>
        <end position="96"/>
    </location>
</feature>
<gene>
    <name evidence="2" type="ORF">H696_06250</name>
</gene>
<evidence type="ECO:0000256" key="1">
    <source>
        <dbReference type="SAM" id="MobiDB-lite"/>
    </source>
</evidence>
<organism evidence="2">
    <name type="scientific">Fonticula alba</name>
    <name type="common">Slime mold</name>
    <dbReference type="NCBI Taxonomy" id="691883"/>
    <lineage>
        <taxon>Eukaryota</taxon>
        <taxon>Rotosphaerida</taxon>
        <taxon>Fonticulaceae</taxon>
        <taxon>Fonticula</taxon>
    </lineage>
</organism>
<reference evidence="2" key="1">
    <citation type="submission" date="2013-04" db="EMBL/GenBank/DDBJ databases">
        <title>The Genome Sequence of Fonticula alba ATCC 38817.</title>
        <authorList>
            <consortium name="The Broad Institute Genomics Platform"/>
            <person name="Russ C."/>
            <person name="Cuomo C."/>
            <person name="Burger G."/>
            <person name="Gray M.W."/>
            <person name="Holland P.W.H."/>
            <person name="King N."/>
            <person name="Lang F.B.F."/>
            <person name="Roger A.J."/>
            <person name="Ruiz-Trillo I."/>
            <person name="Brown M."/>
            <person name="Walker B."/>
            <person name="Young S."/>
            <person name="Zeng Q."/>
            <person name="Gargeya S."/>
            <person name="Fitzgerald M."/>
            <person name="Haas B."/>
            <person name="Abouelleil A."/>
            <person name="Allen A.W."/>
            <person name="Alvarado L."/>
            <person name="Arachchi H.M."/>
            <person name="Berlin A.M."/>
            <person name="Chapman S.B."/>
            <person name="Gainer-Dewar J."/>
            <person name="Goldberg J."/>
            <person name="Griggs A."/>
            <person name="Gujja S."/>
            <person name="Hansen M."/>
            <person name="Howarth C."/>
            <person name="Imamovic A."/>
            <person name="Ireland A."/>
            <person name="Larimer J."/>
            <person name="McCowan C."/>
            <person name="Murphy C."/>
            <person name="Pearson M."/>
            <person name="Poon T.W."/>
            <person name="Priest M."/>
            <person name="Roberts A."/>
            <person name="Saif S."/>
            <person name="Shea T."/>
            <person name="Sisk P."/>
            <person name="Sykes S."/>
            <person name="Wortman J."/>
            <person name="Nusbaum C."/>
            <person name="Birren B."/>
        </authorList>
    </citation>
    <scope>NUCLEOTIDE SEQUENCE [LARGE SCALE GENOMIC DNA]</scope>
    <source>
        <strain evidence="2">ATCC 38817</strain>
    </source>
</reference>
<sequence>MYSMERKMLSYLSSVGYYSAQIPRLEEDRRRPFYFPPVAGVNVSNIYDTGGSYIPEMSDEDTDNEYEYYLSSDSEAGEDDPEDSEPRVLDTPEARAVREAELRQRLRDREYNLPVWEGGKTQDQLVDLAALDSLTLRMLNLTSSRGRKSRRLAPSNPIPVSVR</sequence>